<dbReference type="SUPFAM" id="SSF50978">
    <property type="entry name" value="WD40 repeat-like"/>
    <property type="match status" value="1"/>
</dbReference>
<dbReference type="InterPro" id="IPR015943">
    <property type="entry name" value="WD40/YVTN_repeat-like_dom_sf"/>
</dbReference>
<dbReference type="GO" id="GO:0006886">
    <property type="term" value="P:intracellular protein transport"/>
    <property type="evidence" value="ECO:0007669"/>
    <property type="project" value="InterPro"/>
</dbReference>
<dbReference type="Pfam" id="PF25440">
    <property type="entry name" value="Beta-prop_RIC1_2nd"/>
    <property type="match status" value="1"/>
</dbReference>
<dbReference type="PANTHER" id="PTHR22746">
    <property type="entry name" value="RAB6A-GEF COMPLEX PARTNER PROTEIN 1"/>
    <property type="match status" value="1"/>
</dbReference>
<dbReference type="Ensembl" id="ENSCCRT00020028151.1">
    <property type="protein sequence ID" value="ENSCCRP00020025688.1"/>
    <property type="gene ID" value="ENSCCRG00020011842.1"/>
</dbReference>
<evidence type="ECO:0000259" key="5">
    <source>
        <dbReference type="Pfam" id="PF07064"/>
    </source>
</evidence>
<protein>
    <recommendedName>
        <fullName evidence="3">Protein RIC1 homolog</fullName>
    </recommendedName>
</protein>
<dbReference type="Pfam" id="PF07064">
    <property type="entry name" value="RIC1"/>
    <property type="match status" value="1"/>
</dbReference>
<organism evidence="6 7">
    <name type="scientific">Cyprinus carpio</name>
    <name type="common">Common carp</name>
    <dbReference type="NCBI Taxonomy" id="7962"/>
    <lineage>
        <taxon>Eukaryota</taxon>
        <taxon>Metazoa</taxon>
        <taxon>Chordata</taxon>
        <taxon>Craniata</taxon>
        <taxon>Vertebrata</taxon>
        <taxon>Euteleostomi</taxon>
        <taxon>Actinopterygii</taxon>
        <taxon>Neopterygii</taxon>
        <taxon>Teleostei</taxon>
        <taxon>Ostariophysi</taxon>
        <taxon>Cypriniformes</taxon>
        <taxon>Cyprinidae</taxon>
        <taxon>Cyprininae</taxon>
        <taxon>Cyprinus</taxon>
    </lineage>
</organism>
<dbReference type="GO" id="GO:0000139">
    <property type="term" value="C:Golgi membrane"/>
    <property type="evidence" value="ECO:0007669"/>
    <property type="project" value="TreeGrafter"/>
</dbReference>
<dbReference type="Gene3D" id="2.130.10.10">
    <property type="entry name" value="YVTN repeat-like/Quinoprotein amine dehydrogenase"/>
    <property type="match status" value="1"/>
</dbReference>
<evidence type="ECO:0000313" key="7">
    <source>
        <dbReference type="Proteomes" id="UP000694701"/>
    </source>
</evidence>
<dbReference type="GO" id="GO:0042147">
    <property type="term" value="P:retrograde transport, endosome to Golgi"/>
    <property type="evidence" value="ECO:0007669"/>
    <property type="project" value="TreeGrafter"/>
</dbReference>
<dbReference type="Proteomes" id="UP000694701">
    <property type="component" value="Unplaced"/>
</dbReference>
<feature type="domain" description="RIC1 C-terminal alpha solenoid region" evidence="5">
    <location>
        <begin position="799"/>
        <end position="957"/>
    </location>
</feature>
<dbReference type="InterPro" id="IPR036322">
    <property type="entry name" value="WD40_repeat_dom_sf"/>
</dbReference>
<evidence type="ECO:0000256" key="4">
    <source>
        <dbReference type="SAM" id="MobiDB-lite"/>
    </source>
</evidence>
<feature type="region of interest" description="Disordered" evidence="4">
    <location>
        <begin position="1346"/>
        <end position="1390"/>
    </location>
</feature>
<dbReference type="PANTHER" id="PTHR22746:SF10">
    <property type="entry name" value="GUANINE NUCLEOTIDE EXCHANGE FACTOR SUBUNIT RIC1"/>
    <property type="match status" value="1"/>
</dbReference>
<dbReference type="InterPro" id="IPR009771">
    <property type="entry name" value="RIC1_C"/>
</dbReference>
<dbReference type="GO" id="GO:0005829">
    <property type="term" value="C:cytosol"/>
    <property type="evidence" value="ECO:0007669"/>
    <property type="project" value="TreeGrafter"/>
</dbReference>
<sequence>MYFLSGWPRRLLCPLRSSERPFLIEPSAQRFYLAVLSETQISIWFSRPSVLIVSYIESGKAAAQFGFYQLVEWKPNDSMIAVTAANGYVLLFDIIGGSDEKCLYEPVYPKGARVKVTPAYKEEQCAPALTLEMKKPIDLEAPISCLQTLQEDLLVATADGYLHMLHWDSVSNGRRAVNLCTIPFSLDLQSSRGGPCLDLNGVHIREMEYCATLDGFAVVFNDGRLGFITPTANRLATDQLQGVWAADVSDGTCVAVNNKYRLMAFGCASGSVLVYMIDSSTGSMQLSHKLELTPKHYPDIWNKTGAVKMVRWSPDCSVVMVTWDCGGLSLWSVFGAHLICTLGEDFSCHSDGTKKEPLKISSMSWGVEGYHLWVICSTDGAEGDEKLQQTGILQFQFIKSALTVNPCTSNQEQVLLHGEDRLYLTCGDPTQAHSVSDKTSTPLSQGLSTLLGHKHWQVVQIHSTYLETNWPIRFAAIDWSGQCVAVAGRRGFAHYSLYTRKWKLFGNVTQEQNMTVTGGLTWWDDFVVVACYNFIDRQEELRLYVRTSNLDNVFASVTKLQADTLLLNVFRNVVILFRADCSICLYSIERRHDSPNPSVSVELLQEVSMSRYIPHPGLVVSVTLTSVRTETGITLKAPQQACSAESILLNLAGQLIMLQRDRSGPQVREKDTPANQTKLLPFCPPVVLAQCVENVWTTCRSNRKKRHLMEALWLSCGEAGMKVWLPLFPRDHRKPHSFLSRRIMLPFHINIYPLTVLFEDALILGASNETAVFDGTGSSSLEALFPFCTVERTSQIYLHHILRQLLVRNLGEQALMLAQSCATLPYFPHVLELMVHVVLEEEATSREPIPDPLLPTVAKFVTEFPLFLQTIVHCARKTEYALWNYLFAAVGNPKDLFEECLMAQDLDTAASYLIILQNMEVPAVSRQHATLLFNTALEQGKWDLCRHMIRFLKAIGSGESETPPSTPTTQEQSSTGGFEFFRNRSISLSQSADSIAGGKFNLQKALSVPSGPSSKGDSAENLYIDMMLWRHARHLLEQVRLRDLGCFSAQLGFELIGWLCRERTRVARIDDFVAALKCLHKDFLWPFPVIPACSISSPLKNGRCRPVLSSRLLKSQSADSLLNSDMDTTPPQVTTANHSWLDSLGAVSKELDSASSHGGPQTHEAFLSPLINKGEECSIGSATDLTETSSMVDGDWTMVDENFSTLSLSQSELEHISMELANKGPHKSQVQLRYLLHVFMEAGCLEWCVVIGLILRDAGVIKQVVGFLDSPEVPAETVQSIRAGLKAVDLWASSDCLGYKPFLNLIGPQLLKLLEVPVEQVQAEAFQPTGASKLSDPPLLLLPRAEELTAAHPLPSDGPAGASARPLDDTPPQPEEQEPLEEGSYDCTLS</sequence>
<reference evidence="6" key="1">
    <citation type="submission" date="2025-08" db="UniProtKB">
        <authorList>
            <consortium name="Ensembl"/>
        </authorList>
    </citation>
    <scope>IDENTIFICATION</scope>
</reference>
<name>A0A8C2DEU3_CYPCA</name>
<evidence type="ECO:0000256" key="3">
    <source>
        <dbReference type="ARBA" id="ARBA00029879"/>
    </source>
</evidence>
<comment type="subcellular location">
    <subcellularLocation>
        <location evidence="1">Membrane</location>
    </subcellularLocation>
</comment>
<evidence type="ECO:0000256" key="1">
    <source>
        <dbReference type="ARBA" id="ARBA00004370"/>
    </source>
</evidence>
<feature type="compositionally biased region" description="Acidic residues" evidence="4">
    <location>
        <begin position="1375"/>
        <end position="1384"/>
    </location>
</feature>
<keyword evidence="2" id="KW-0472">Membrane</keyword>
<accession>A0A8C2DEU3</accession>
<dbReference type="GO" id="GO:0034066">
    <property type="term" value="C:Ric1-Rgp1 guanyl-nucleotide exchange factor complex"/>
    <property type="evidence" value="ECO:0007669"/>
    <property type="project" value="InterPro"/>
</dbReference>
<proteinExistence type="predicted"/>
<evidence type="ECO:0000256" key="2">
    <source>
        <dbReference type="ARBA" id="ARBA00023136"/>
    </source>
</evidence>
<dbReference type="InterPro" id="IPR040096">
    <property type="entry name" value="Ric1"/>
</dbReference>
<evidence type="ECO:0000313" key="6">
    <source>
        <dbReference type="Ensembl" id="ENSCCRP00020025688.1"/>
    </source>
</evidence>